<feature type="compositionally biased region" description="Basic and acidic residues" evidence="1">
    <location>
        <begin position="131"/>
        <end position="148"/>
    </location>
</feature>
<dbReference type="Proteomes" id="UP000292957">
    <property type="component" value="Unassembled WGS sequence"/>
</dbReference>
<accession>A0A4Q9M6J8</accession>
<evidence type="ECO:0000313" key="3">
    <source>
        <dbReference type="EMBL" id="TBU22620.1"/>
    </source>
</evidence>
<protein>
    <recommendedName>
        <fullName evidence="2">Septin-type G domain-containing protein</fullName>
    </recommendedName>
</protein>
<reference evidence="3" key="1">
    <citation type="submission" date="2019-01" db="EMBL/GenBank/DDBJ databases">
        <title>Draft genome sequences of three monokaryotic isolates of the white-rot basidiomycete fungus Dichomitus squalens.</title>
        <authorList>
            <consortium name="DOE Joint Genome Institute"/>
            <person name="Lopez S.C."/>
            <person name="Andreopoulos B."/>
            <person name="Pangilinan J."/>
            <person name="Lipzen A."/>
            <person name="Riley R."/>
            <person name="Ahrendt S."/>
            <person name="Ng V."/>
            <person name="Barry K."/>
            <person name="Daum C."/>
            <person name="Grigoriev I.V."/>
            <person name="Hilden K.S."/>
            <person name="Makela M.R."/>
            <person name="de Vries R.P."/>
        </authorList>
    </citation>
    <scope>NUCLEOTIDE SEQUENCE [LARGE SCALE GENOMIC DNA]</scope>
    <source>
        <strain evidence="3">OM18370.1</strain>
    </source>
</reference>
<dbReference type="InterPro" id="IPR027417">
    <property type="entry name" value="P-loop_NTPase"/>
</dbReference>
<dbReference type="GO" id="GO:0005525">
    <property type="term" value="F:GTP binding"/>
    <property type="evidence" value="ECO:0007669"/>
    <property type="project" value="InterPro"/>
</dbReference>
<evidence type="ECO:0000256" key="1">
    <source>
        <dbReference type="SAM" id="MobiDB-lite"/>
    </source>
</evidence>
<name>A0A4Q9M6J8_9APHY</name>
<feature type="compositionally biased region" description="Polar residues" evidence="1">
    <location>
        <begin position="98"/>
        <end position="120"/>
    </location>
</feature>
<feature type="region of interest" description="Disordered" evidence="1">
    <location>
        <begin position="82"/>
        <end position="191"/>
    </location>
</feature>
<evidence type="ECO:0000259" key="2">
    <source>
        <dbReference type="Pfam" id="PF00735"/>
    </source>
</evidence>
<feature type="domain" description="Septin-type G" evidence="2">
    <location>
        <begin position="15"/>
        <end position="71"/>
    </location>
</feature>
<proteinExistence type="predicted"/>
<dbReference type="Pfam" id="PF00735">
    <property type="entry name" value="Septin"/>
    <property type="match status" value="1"/>
</dbReference>
<dbReference type="InterPro" id="IPR030379">
    <property type="entry name" value="G_SEPTIN_dom"/>
</dbReference>
<dbReference type="AlphaFoldDB" id="A0A4Q9M6J8"/>
<dbReference type="OrthoDB" id="10261408at2759"/>
<dbReference type="Gene3D" id="3.40.50.300">
    <property type="entry name" value="P-loop containing nucleotide triphosphate hydrolases"/>
    <property type="match status" value="1"/>
</dbReference>
<gene>
    <name evidence="3" type="ORF">BD311DRAFT_823091</name>
</gene>
<dbReference type="EMBL" id="ML143534">
    <property type="protein sequence ID" value="TBU22620.1"/>
    <property type="molecule type" value="Genomic_DNA"/>
</dbReference>
<organism evidence="3">
    <name type="scientific">Dichomitus squalens</name>
    <dbReference type="NCBI Taxonomy" id="114155"/>
    <lineage>
        <taxon>Eukaryota</taxon>
        <taxon>Fungi</taxon>
        <taxon>Dikarya</taxon>
        <taxon>Basidiomycota</taxon>
        <taxon>Agaricomycotina</taxon>
        <taxon>Agaricomycetes</taxon>
        <taxon>Polyporales</taxon>
        <taxon>Polyporaceae</taxon>
        <taxon>Dichomitus</taxon>
    </lineage>
</organism>
<sequence length="298" mass="32563">MSDDTNSEDEENENGLTMSRADIRIMRRILAHANVLPVIACADSLTDVKLAPIKKVVWCDLRAADLDFGMFGPIVADNAAKGPADKHANKNWNGHGHMNSTSHDSQHNADNAAQAHSDSSWPAGGTPKPSQENEKCQKEDTNGAHEQEQQQDDNNSEQPSQPVIRLRPMRLAQSPSRSRSHLEMSETTPTEGPHTLELITIRTVLRTDLSAQLPFALITPEHVHRHPALKGAVASLSEVGMNAHGHGHGVNQGHAHARRELMVPPSEDRHAQSVAQNTIMSLIGPSTTVLCSLVLRQW</sequence>